<organism evidence="1 2">
    <name type="scientific">Candidatus Doriopsillibacter californiensis</name>
    <dbReference type="NCBI Taxonomy" id="2970740"/>
    <lineage>
        <taxon>Bacteria</taxon>
        <taxon>Pseudomonadati</taxon>
        <taxon>Pseudomonadota</taxon>
        <taxon>Gammaproteobacteria</taxon>
        <taxon>Candidatus Tethybacterales</taxon>
        <taxon>Candidatus Persebacteraceae</taxon>
        <taxon>Candidatus Doriopsillibacter</taxon>
    </lineage>
</organism>
<evidence type="ECO:0000313" key="1">
    <source>
        <dbReference type="EMBL" id="MDM5147808.1"/>
    </source>
</evidence>
<reference evidence="1" key="1">
    <citation type="submission" date="2022-08" db="EMBL/GenBank/DDBJ databases">
        <authorList>
            <person name="Dzunkova M."/>
            <person name="La Clair J."/>
            <person name="Tyml T."/>
            <person name="Doud D."/>
            <person name="Schulz F."/>
            <person name="Piquer S."/>
            <person name="Porcel Sanchis D."/>
            <person name="Osborn A."/>
            <person name="Robinson D."/>
            <person name="Louie K.B."/>
            <person name="Bowen B.P."/>
            <person name="Bowers R."/>
            <person name="Lee J."/>
            <person name="Arnau Llombart V."/>
            <person name="Diaz Villanueva W."/>
            <person name="Gosliner T."/>
            <person name="Northen T."/>
            <person name="Cheng J.-F."/>
            <person name="Burkart M.D."/>
            <person name="Woyke T."/>
        </authorList>
    </citation>
    <scope>NUCLEOTIDE SEQUENCE</scope>
    <source>
        <strain evidence="1">Df01</strain>
    </source>
</reference>
<dbReference type="Proteomes" id="UP001168167">
    <property type="component" value="Unassembled WGS sequence"/>
</dbReference>
<dbReference type="PANTHER" id="PTHR35279:SF1">
    <property type="entry name" value="ARABINANASE_LEVANSUCRASE_INVERTASE"/>
    <property type="match status" value="1"/>
</dbReference>
<name>A0ABT7QM65_9GAMM</name>
<evidence type="ECO:0008006" key="3">
    <source>
        <dbReference type="Google" id="ProtNLM"/>
    </source>
</evidence>
<proteinExistence type="predicted"/>
<accession>A0ABT7QM65</accession>
<dbReference type="Gene3D" id="2.115.10.20">
    <property type="entry name" value="Glycosyl hydrolase domain, family 43"/>
    <property type="match status" value="2"/>
</dbReference>
<sequence length="308" mass="35755">MEWIKKGQIWKPGKAWWAHLYGMLPTPLYMPENQCIRIYFGTTDDKLFGRTTFLDVKASNPSHIVYEHDSYVLDVGSDGTFDDCGVVPSCIIKSDNQYYLYTVGFQRCVKIPFMLFAGLALSLDGKTYKRFSQAPILPRTPDRPYGQGAPCILKEGNRWRMWHWFASGWDKLGDKQYYRYHIGCAESHDGRSWQMYKKPCLSPQKNECGLARPWVIKHDEKYHMFFSRRTIQAGRISYTGISHAISSDGENWERQSKDVIYPSQSTEWDSEMVCYSAVIRVKDKWLMFYNGNDNGKTGFGWAELQGDL</sequence>
<dbReference type="SUPFAM" id="SSF75005">
    <property type="entry name" value="Arabinanase/levansucrase/invertase"/>
    <property type="match status" value="1"/>
</dbReference>
<gene>
    <name evidence="1" type="ORF">NQX30_05430</name>
</gene>
<protein>
    <recommendedName>
        <fullName evidence="3">Glycosyl hydrolase family 32 N-terminal domain-containing protein</fullName>
    </recommendedName>
</protein>
<dbReference type="InterPro" id="IPR023296">
    <property type="entry name" value="Glyco_hydro_beta-prop_sf"/>
</dbReference>
<dbReference type="EMBL" id="JANQAO010000003">
    <property type="protein sequence ID" value="MDM5147808.1"/>
    <property type="molecule type" value="Genomic_DNA"/>
</dbReference>
<reference evidence="1" key="2">
    <citation type="journal article" date="2023" name="Microbiome">
        <title>Synthase-selected sorting approach identifies a beta-lactone synthase in a nudibranch symbiotic bacterium.</title>
        <authorList>
            <person name="Dzunkova M."/>
            <person name="La Clair J.J."/>
            <person name="Tyml T."/>
            <person name="Doud D."/>
            <person name="Schulz F."/>
            <person name="Piquer-Esteban S."/>
            <person name="Porcel Sanchis D."/>
            <person name="Osborn A."/>
            <person name="Robinson D."/>
            <person name="Louie K.B."/>
            <person name="Bowen B.P."/>
            <person name="Bowers R.M."/>
            <person name="Lee J."/>
            <person name="Arnau V."/>
            <person name="Diaz-Villanueva W."/>
            <person name="Stepanauskas R."/>
            <person name="Gosliner T."/>
            <person name="Date S.V."/>
            <person name="Northen T.R."/>
            <person name="Cheng J.F."/>
            <person name="Burkart M.D."/>
            <person name="Woyke T."/>
        </authorList>
    </citation>
    <scope>NUCLEOTIDE SEQUENCE</scope>
    <source>
        <strain evidence="1">Df01</strain>
    </source>
</reference>
<evidence type="ECO:0000313" key="2">
    <source>
        <dbReference type="Proteomes" id="UP001168167"/>
    </source>
</evidence>
<dbReference type="PANTHER" id="PTHR35279">
    <property type="match status" value="1"/>
</dbReference>
<keyword evidence="2" id="KW-1185">Reference proteome</keyword>
<comment type="caution">
    <text evidence="1">The sequence shown here is derived from an EMBL/GenBank/DDBJ whole genome shotgun (WGS) entry which is preliminary data.</text>
</comment>